<reference evidence="1" key="1">
    <citation type="submission" date="2023-03" db="UniProtKB">
        <authorList>
            <consortium name="EnsemblPlants"/>
        </authorList>
    </citation>
    <scope>IDENTIFICATION</scope>
</reference>
<proteinExistence type="predicted"/>
<dbReference type="Gramene" id="MELO3C002895.2.1">
    <property type="protein sequence ID" value="MELO3C002895.2.1"/>
    <property type="gene ID" value="MELO3C002895.2"/>
</dbReference>
<organism evidence="1">
    <name type="scientific">Cucumis melo</name>
    <name type="common">Muskmelon</name>
    <dbReference type="NCBI Taxonomy" id="3656"/>
    <lineage>
        <taxon>Eukaryota</taxon>
        <taxon>Viridiplantae</taxon>
        <taxon>Streptophyta</taxon>
        <taxon>Embryophyta</taxon>
        <taxon>Tracheophyta</taxon>
        <taxon>Spermatophyta</taxon>
        <taxon>Magnoliopsida</taxon>
        <taxon>eudicotyledons</taxon>
        <taxon>Gunneridae</taxon>
        <taxon>Pentapetalae</taxon>
        <taxon>rosids</taxon>
        <taxon>fabids</taxon>
        <taxon>Cucurbitales</taxon>
        <taxon>Cucurbitaceae</taxon>
        <taxon>Benincaseae</taxon>
        <taxon>Cucumis</taxon>
    </lineage>
</organism>
<sequence length="52" mass="5855">MSGPCNHCNRLQNKDTEVNIPGHAEMQGLTCSEFSWNDDAKCIIAEKELFDN</sequence>
<evidence type="ECO:0000313" key="1">
    <source>
        <dbReference type="EnsemblPlants" id="MELO3C002895.2.1"/>
    </source>
</evidence>
<accession>A0A9I9CFQ9</accession>
<name>A0A9I9CFQ9_CUCME</name>
<dbReference type="EnsemblPlants" id="MELO3C002895.2.1">
    <property type="protein sequence ID" value="MELO3C002895.2.1"/>
    <property type="gene ID" value="MELO3C002895.2"/>
</dbReference>
<dbReference type="AlphaFoldDB" id="A0A9I9CFQ9"/>
<protein>
    <submittedName>
        <fullName evidence="1">Uncharacterized protein</fullName>
    </submittedName>
</protein>